<dbReference type="CDD" id="cd07812">
    <property type="entry name" value="SRPBCC"/>
    <property type="match status" value="1"/>
</dbReference>
<proteinExistence type="predicted"/>
<dbReference type="Gene3D" id="3.30.530.20">
    <property type="match status" value="1"/>
</dbReference>
<evidence type="ECO:0000313" key="2">
    <source>
        <dbReference type="Proteomes" id="UP001183648"/>
    </source>
</evidence>
<evidence type="ECO:0008006" key="3">
    <source>
        <dbReference type="Google" id="ProtNLM"/>
    </source>
</evidence>
<evidence type="ECO:0000313" key="1">
    <source>
        <dbReference type="EMBL" id="MDR7363311.1"/>
    </source>
</evidence>
<dbReference type="Proteomes" id="UP001183648">
    <property type="component" value="Unassembled WGS sequence"/>
</dbReference>
<dbReference type="InterPro" id="IPR023393">
    <property type="entry name" value="START-like_dom_sf"/>
</dbReference>
<name>A0ABU2BY39_9ACTN</name>
<keyword evidence="2" id="KW-1185">Reference proteome</keyword>
<gene>
    <name evidence="1" type="ORF">J2S63_002864</name>
</gene>
<protein>
    <recommendedName>
        <fullName evidence="3">SRPBCC family protein</fullName>
    </recommendedName>
</protein>
<dbReference type="SUPFAM" id="SSF55961">
    <property type="entry name" value="Bet v1-like"/>
    <property type="match status" value="1"/>
</dbReference>
<reference evidence="1 2" key="1">
    <citation type="submission" date="2023-07" db="EMBL/GenBank/DDBJ databases">
        <title>Sequencing the genomes of 1000 actinobacteria strains.</title>
        <authorList>
            <person name="Klenk H.-P."/>
        </authorList>
    </citation>
    <scope>NUCLEOTIDE SEQUENCE [LARGE SCALE GENOMIC DNA]</scope>
    <source>
        <strain evidence="1 2">DSM 19426</strain>
    </source>
</reference>
<dbReference type="RefSeq" id="WP_310303577.1">
    <property type="nucleotide sequence ID" value="NZ_BAAAPS010000003.1"/>
</dbReference>
<comment type="caution">
    <text evidence="1">The sequence shown here is derived from an EMBL/GenBank/DDBJ whole genome shotgun (WGS) entry which is preliminary data.</text>
</comment>
<dbReference type="EMBL" id="JAVDYG010000001">
    <property type="protein sequence ID" value="MDR7363311.1"/>
    <property type="molecule type" value="Genomic_DNA"/>
</dbReference>
<accession>A0ABU2BY39</accession>
<organism evidence="1 2">
    <name type="scientific">Nocardioides marmoribigeumensis</name>
    <dbReference type="NCBI Taxonomy" id="433649"/>
    <lineage>
        <taxon>Bacteria</taxon>
        <taxon>Bacillati</taxon>
        <taxon>Actinomycetota</taxon>
        <taxon>Actinomycetes</taxon>
        <taxon>Propionibacteriales</taxon>
        <taxon>Nocardioidaceae</taxon>
        <taxon>Nocardioides</taxon>
    </lineage>
</organism>
<sequence length="159" mass="17372">MLNQFTSSRHDVAEVRSSVDEVWALLVQPAVLVRHTPFLHAIDDLGDGRWVWRVGGIRYPGGVFTSSFTERMTFDEPRSITFSHEPASRHEHAGAEGRYDLSPARDGGAGARLEIALSVTARLPAPRAGRALVGKAMDLVLAQMGRSFAHGLLAELGER</sequence>